<dbReference type="PRINTS" id="PR01248">
    <property type="entry name" value="TYPE1KERATIN"/>
</dbReference>
<protein>
    <recommendedName>
        <fullName evidence="4">Keratin, type I cytoskeletal 10</fullName>
    </recommendedName>
    <alternativeName>
        <fullName evidence="5">Cytokeratin-10</fullName>
    </alternativeName>
    <alternativeName>
        <fullName evidence="6">Keratin-10</fullName>
    </alternativeName>
</protein>
<evidence type="ECO:0000256" key="1">
    <source>
        <dbReference type="ARBA" id="ARBA00022744"/>
    </source>
</evidence>
<dbReference type="PANTHER" id="PTHR23239:SF137">
    <property type="entry name" value="KERATIN, TYPE I CYTOSKELETAL 10"/>
    <property type="match status" value="1"/>
</dbReference>
<feature type="coiled-coil region" evidence="9">
    <location>
        <begin position="833"/>
        <end position="892"/>
    </location>
</feature>
<dbReference type="AlphaFoldDB" id="A0A6B0RVA8"/>
<dbReference type="Pfam" id="PF00038">
    <property type="entry name" value="Filament"/>
    <property type="match status" value="2"/>
</dbReference>
<reference evidence="12" key="1">
    <citation type="submission" date="2019-10" db="EMBL/GenBank/DDBJ databases">
        <title>The sequence and de novo assembly of the wild yak genome.</title>
        <authorList>
            <person name="Liu Y."/>
        </authorList>
    </citation>
    <scope>NUCLEOTIDE SEQUENCE [LARGE SCALE GENOMIC DNA]</scope>
    <source>
        <strain evidence="12">WY2019</strain>
    </source>
</reference>
<keyword evidence="13" id="KW-1185">Reference proteome</keyword>
<feature type="region of interest" description="Disordered" evidence="10">
    <location>
        <begin position="929"/>
        <end position="949"/>
    </location>
</feature>
<evidence type="ECO:0000259" key="11">
    <source>
        <dbReference type="PROSITE" id="PS51842"/>
    </source>
</evidence>
<dbReference type="FunFam" id="1.20.5.500:FF:000001">
    <property type="entry name" value="Type II keratin 23"/>
    <property type="match status" value="2"/>
</dbReference>
<evidence type="ECO:0000256" key="3">
    <source>
        <dbReference type="ARBA" id="ARBA00023054"/>
    </source>
</evidence>
<evidence type="ECO:0000256" key="2">
    <source>
        <dbReference type="ARBA" id="ARBA00022754"/>
    </source>
</evidence>
<feature type="coiled-coil region" evidence="9">
    <location>
        <begin position="617"/>
        <end position="651"/>
    </location>
</feature>
<dbReference type="GO" id="GO:0030855">
    <property type="term" value="P:epithelial cell differentiation"/>
    <property type="evidence" value="ECO:0007669"/>
    <property type="project" value="TreeGrafter"/>
</dbReference>
<evidence type="ECO:0000256" key="4">
    <source>
        <dbReference type="ARBA" id="ARBA00040327"/>
    </source>
</evidence>
<dbReference type="PROSITE" id="PS00226">
    <property type="entry name" value="IF_ROD_1"/>
    <property type="match status" value="1"/>
</dbReference>
<name>A0A6B0RVA8_9CETA</name>
<feature type="compositionally biased region" description="Low complexity" evidence="10">
    <location>
        <begin position="1"/>
        <end position="15"/>
    </location>
</feature>
<dbReference type="GO" id="GO:0008544">
    <property type="term" value="P:epidermis development"/>
    <property type="evidence" value="ECO:0007669"/>
    <property type="project" value="TreeGrafter"/>
</dbReference>
<feature type="coiled-coil region" evidence="9">
    <location>
        <begin position="226"/>
        <end position="416"/>
    </location>
</feature>
<feature type="compositionally biased region" description="Gly residues" evidence="10">
    <location>
        <begin position="466"/>
        <end position="514"/>
    </location>
</feature>
<evidence type="ECO:0000313" key="13">
    <source>
        <dbReference type="Proteomes" id="UP000322234"/>
    </source>
</evidence>
<dbReference type="InterPro" id="IPR039008">
    <property type="entry name" value="IF_rod_dom"/>
</dbReference>
<comment type="function">
    <text evidence="7">Plays a role in the establishment of the epidermal barrier on plantar skin. Involved in the maintenance of cell layer development and keratin filament bundles in suprabasal cells of the epithelium.</text>
</comment>
<evidence type="ECO:0000256" key="10">
    <source>
        <dbReference type="SAM" id="MobiDB-lite"/>
    </source>
</evidence>
<comment type="caution">
    <text evidence="12">The sequence shown here is derived from an EMBL/GenBank/DDBJ whole genome shotgun (WGS) entry which is preliminary data.</text>
</comment>
<evidence type="ECO:0000256" key="8">
    <source>
        <dbReference type="RuleBase" id="RU000685"/>
    </source>
</evidence>
<dbReference type="GO" id="GO:0045095">
    <property type="term" value="C:keratin filament"/>
    <property type="evidence" value="ECO:0007669"/>
    <property type="project" value="TreeGrafter"/>
</dbReference>
<dbReference type="GO" id="GO:0030280">
    <property type="term" value="F:structural constituent of skin epidermis"/>
    <property type="evidence" value="ECO:0007669"/>
    <property type="project" value="TreeGrafter"/>
</dbReference>
<feature type="region of interest" description="Disordered" evidence="10">
    <location>
        <begin position="1"/>
        <end position="29"/>
    </location>
</feature>
<feature type="region of interest" description="Disordered" evidence="10">
    <location>
        <begin position="466"/>
        <end position="553"/>
    </location>
</feature>
<keyword evidence="1" id="KW-0416">Keratin</keyword>
<feature type="compositionally biased region" description="Low complexity" evidence="10">
    <location>
        <begin position="515"/>
        <end position="532"/>
    </location>
</feature>
<dbReference type="FunFam" id="1.20.5.1160:FF:000002">
    <property type="entry name" value="Type I keratin 10"/>
    <property type="match status" value="2"/>
</dbReference>
<dbReference type="Gene3D" id="1.20.5.1160">
    <property type="entry name" value="Vasodilator-stimulated phosphoprotein"/>
    <property type="match status" value="2"/>
</dbReference>
<feature type="region of interest" description="Disordered" evidence="10">
    <location>
        <begin position="967"/>
        <end position="991"/>
    </location>
</feature>
<comment type="similarity">
    <text evidence="8">Belongs to the intermediate filament family.</text>
</comment>
<dbReference type="Proteomes" id="UP000322234">
    <property type="component" value="Unassembled WGS sequence"/>
</dbReference>
<accession>A0A6B0RVA8</accession>
<evidence type="ECO:0000256" key="9">
    <source>
        <dbReference type="SAM" id="Coils"/>
    </source>
</evidence>
<dbReference type="SMART" id="SM01391">
    <property type="entry name" value="Filament"/>
    <property type="match status" value="2"/>
</dbReference>
<gene>
    <name evidence="12" type="ORF">E5288_WYG003569</name>
</gene>
<dbReference type="GO" id="GO:0045109">
    <property type="term" value="P:intermediate filament organization"/>
    <property type="evidence" value="ECO:0007669"/>
    <property type="project" value="TreeGrafter"/>
</dbReference>
<dbReference type="FunFam" id="1.20.5.170:FF:000002">
    <property type="entry name" value="Type I keratin KA11"/>
    <property type="match status" value="2"/>
</dbReference>
<dbReference type="SUPFAM" id="SSF64593">
    <property type="entry name" value="Intermediate filament protein, coiled coil region"/>
    <property type="match status" value="4"/>
</dbReference>
<keyword evidence="3 9" id="KW-0175">Coiled coil</keyword>
<dbReference type="Gene3D" id="1.20.5.500">
    <property type="entry name" value="Single helix bin"/>
    <property type="match status" value="2"/>
</dbReference>
<feature type="compositionally biased region" description="Low complexity" evidence="10">
    <location>
        <begin position="929"/>
        <end position="944"/>
    </location>
</feature>
<proteinExistence type="inferred from homology"/>
<organism evidence="12 13">
    <name type="scientific">Bos mutus</name>
    <name type="common">wild yak</name>
    <dbReference type="NCBI Taxonomy" id="72004"/>
    <lineage>
        <taxon>Eukaryota</taxon>
        <taxon>Metazoa</taxon>
        <taxon>Chordata</taxon>
        <taxon>Craniata</taxon>
        <taxon>Vertebrata</taxon>
        <taxon>Euteleostomi</taxon>
        <taxon>Mammalia</taxon>
        <taxon>Eutheria</taxon>
        <taxon>Laurasiatheria</taxon>
        <taxon>Artiodactyla</taxon>
        <taxon>Ruminantia</taxon>
        <taxon>Pecora</taxon>
        <taxon>Bovidae</taxon>
        <taxon>Bovinae</taxon>
        <taxon>Bos</taxon>
    </lineage>
</organism>
<evidence type="ECO:0000256" key="7">
    <source>
        <dbReference type="ARBA" id="ARBA00046049"/>
    </source>
</evidence>
<dbReference type="PROSITE" id="PS51842">
    <property type="entry name" value="IF_ROD_2"/>
    <property type="match status" value="2"/>
</dbReference>
<dbReference type="InterPro" id="IPR002957">
    <property type="entry name" value="Keratin_I"/>
</dbReference>
<keyword evidence="2 8" id="KW-0403">Intermediate filament</keyword>
<dbReference type="InterPro" id="IPR018039">
    <property type="entry name" value="IF_conserved"/>
</dbReference>
<feature type="domain" description="IF rod" evidence="11">
    <location>
        <begin position="127"/>
        <end position="441"/>
    </location>
</feature>
<dbReference type="Gene3D" id="1.20.5.170">
    <property type="match status" value="2"/>
</dbReference>
<evidence type="ECO:0000313" key="12">
    <source>
        <dbReference type="EMBL" id="MXQ93101.1"/>
    </source>
</evidence>
<dbReference type="PANTHER" id="PTHR23239">
    <property type="entry name" value="INTERMEDIATE FILAMENT"/>
    <property type="match status" value="1"/>
</dbReference>
<evidence type="ECO:0000256" key="6">
    <source>
        <dbReference type="ARBA" id="ARBA00042491"/>
    </source>
</evidence>
<sequence length="991" mass="105281">MSVRYSSSKQYSSSRSGGGGGGGSSLRISSSKGSLGGGYSSGGFSGGSFSRGSSAGGCFGGSSSIYGGGLGSGFGGGYGSSFGGSYGGSFGGGYGGGGFGGGSFGGGSFGGGLGGGFGDGGLISGNEKITMQNLNDRLASYLDKVRALEESNYELEVKIKEWYEKYGNSRQREPRDYSKYYQTIDDLKNQIFNLTTDNANILIQVDNARLAADDFRLKYENEVTLRQSVEADINGLRRVLDELTLTKTDLEMQIESLTEELAYLKKNHEEEMRDLQNVSTGDVNVEMNAAPGVDLTELLNNMRSQYEQLAEKNRRDAEAWFNEKSKELTTEINSNLEQVSSHKSEITELRRTIQGLEIELQSQLALKQSLEASLAETEGRYCVQLSQIQSQISSLEEQLQQIRAETECQNAEYQQLLDIKIRLENEIQTYRSLLEGEGSSGGGSYGGGRGYGGSSGGGGGGYSGGSSSGGYGGGSSSGGYGGGSSSGGGHGGSSGGSYGGGSSSGGGHGGGSSSGGHKSTTTGSVGESSSKGPSGSRHICLRSGTESVRPSSGGTGFAGSNVYGNSGAGCGFSYALGGGLGSLPGGDHAGGIPGSGTCVGFAGSEGGLFSGNEKVTMQNLNDRLASYLDNVQALEEANAELERKIKSWYEKHGPGSCHGLDHDYSRYHLTIEDLKNKIISSTTANANVILQIDNARLAADDFRLKYENELTLHQNTEADINGLRRVLDELTLCRTDQELQYESLSEEMTYLKKNHEEEVKALQCVAGGNVNVEMNAAPGVDLTLLLNNMRAEYEDLAEQNRRDAEAWFNEKSASLQQQISDDAGAASSARGELTEMKRTVQTLDIELQSLLATKHSLECSLMETEGNYCAQLAQIQAQIGALEEQLHQVRTETEGQKLEYEQLLDIKVHLEKEIETYCRLIDGDRNSCSKSKGFGSGSPGSSSKDLSRTTLVKTVVEEIDQRGKVLSSRVQSIEEKTSKMTNGKTEQRVPF</sequence>
<evidence type="ECO:0000256" key="5">
    <source>
        <dbReference type="ARBA" id="ARBA00041708"/>
    </source>
</evidence>
<feature type="domain" description="IF rod" evidence="11">
    <location>
        <begin position="613"/>
        <end position="928"/>
    </location>
</feature>
<dbReference type="EMBL" id="VBQZ03000091">
    <property type="protein sequence ID" value="MXQ93101.1"/>
    <property type="molecule type" value="Genomic_DNA"/>
</dbReference>